<dbReference type="PROSITE" id="PS00491">
    <property type="entry name" value="PROLINE_PEPTIDASE"/>
    <property type="match status" value="1"/>
</dbReference>
<dbReference type="GO" id="GO:0046872">
    <property type="term" value="F:metal ion binding"/>
    <property type="evidence" value="ECO:0007669"/>
    <property type="project" value="UniProtKB-KW"/>
</dbReference>
<evidence type="ECO:0000259" key="4">
    <source>
        <dbReference type="Pfam" id="PF00557"/>
    </source>
</evidence>
<evidence type="ECO:0000256" key="3">
    <source>
        <dbReference type="RuleBase" id="RU000590"/>
    </source>
</evidence>
<dbReference type="GO" id="GO:0004177">
    <property type="term" value="F:aminopeptidase activity"/>
    <property type="evidence" value="ECO:0007669"/>
    <property type="project" value="UniProtKB-KW"/>
</dbReference>
<evidence type="ECO:0000256" key="2">
    <source>
        <dbReference type="ARBA" id="ARBA00022801"/>
    </source>
</evidence>
<dbReference type="PANTHER" id="PTHR46112">
    <property type="entry name" value="AMINOPEPTIDASE"/>
    <property type="match status" value="1"/>
</dbReference>
<dbReference type="Proteomes" id="UP000885664">
    <property type="component" value="Unassembled WGS sequence"/>
</dbReference>
<comment type="caution">
    <text evidence="6">The sequence shown here is derived from an EMBL/GenBank/DDBJ whole genome shotgun (WGS) entry which is preliminary data.</text>
</comment>
<protein>
    <submittedName>
        <fullName evidence="6">Aminopeptidase P family protein</fullName>
    </submittedName>
</protein>
<keyword evidence="1 3" id="KW-0479">Metal-binding</keyword>
<dbReference type="SUPFAM" id="SSF55920">
    <property type="entry name" value="Creatinase/aminopeptidase"/>
    <property type="match status" value="1"/>
</dbReference>
<gene>
    <name evidence="6" type="ORF">ENO36_00215</name>
</gene>
<dbReference type="InterPro" id="IPR036005">
    <property type="entry name" value="Creatinase/aminopeptidase-like"/>
</dbReference>
<dbReference type="InterPro" id="IPR029149">
    <property type="entry name" value="Creatin/AminoP/Spt16_N"/>
</dbReference>
<dbReference type="InterPro" id="IPR050659">
    <property type="entry name" value="Peptidase_M24B"/>
</dbReference>
<dbReference type="InterPro" id="IPR000587">
    <property type="entry name" value="Creatinase_N"/>
</dbReference>
<dbReference type="PANTHER" id="PTHR46112:SF2">
    <property type="entry name" value="XAA-PRO AMINOPEPTIDASE P-RELATED"/>
    <property type="match status" value="1"/>
</dbReference>
<dbReference type="Gene3D" id="3.90.230.10">
    <property type="entry name" value="Creatinase/methionine aminopeptidase superfamily"/>
    <property type="match status" value="1"/>
</dbReference>
<evidence type="ECO:0000259" key="5">
    <source>
        <dbReference type="Pfam" id="PF01321"/>
    </source>
</evidence>
<dbReference type="SUPFAM" id="SSF53092">
    <property type="entry name" value="Creatinase/prolidase N-terminal domain"/>
    <property type="match status" value="1"/>
</dbReference>
<evidence type="ECO:0000256" key="1">
    <source>
        <dbReference type="ARBA" id="ARBA00022723"/>
    </source>
</evidence>
<feature type="domain" description="Peptidase M24" evidence="4">
    <location>
        <begin position="152"/>
        <end position="352"/>
    </location>
</feature>
<organism evidence="6">
    <name type="scientific">Fervidicoccus fontis</name>
    <dbReference type="NCBI Taxonomy" id="683846"/>
    <lineage>
        <taxon>Archaea</taxon>
        <taxon>Thermoproteota</taxon>
        <taxon>Thermoprotei</taxon>
        <taxon>Fervidicoccales</taxon>
        <taxon>Fervidicoccaceae</taxon>
        <taxon>Fervidicoccus</taxon>
    </lineage>
</organism>
<dbReference type="Gene3D" id="3.40.350.10">
    <property type="entry name" value="Creatinase/prolidase N-terminal domain"/>
    <property type="match status" value="1"/>
</dbReference>
<dbReference type="Pfam" id="PF00557">
    <property type="entry name" value="Peptidase_M24"/>
    <property type="match status" value="1"/>
</dbReference>
<proteinExistence type="inferred from homology"/>
<evidence type="ECO:0000313" key="6">
    <source>
        <dbReference type="EMBL" id="HEU97266.1"/>
    </source>
</evidence>
<accession>A0A7C2UJJ4</accession>
<keyword evidence="6" id="KW-0645">Protease</keyword>
<dbReference type="EMBL" id="DSFE01000006">
    <property type="protein sequence ID" value="HEU97266.1"/>
    <property type="molecule type" value="Genomic_DNA"/>
</dbReference>
<dbReference type="InterPro" id="IPR000994">
    <property type="entry name" value="Pept_M24"/>
</dbReference>
<name>A0A7C2UJJ4_9CREN</name>
<dbReference type="AlphaFoldDB" id="A0A7C2UJJ4"/>
<dbReference type="Pfam" id="PF01321">
    <property type="entry name" value="Creatinase_N"/>
    <property type="match status" value="1"/>
</dbReference>
<dbReference type="InterPro" id="IPR001131">
    <property type="entry name" value="Peptidase_M24B_aminopep-P_CS"/>
</dbReference>
<reference evidence="6" key="1">
    <citation type="journal article" date="2020" name="mSystems">
        <title>Genome- and Community-Level Interaction Insights into Carbon Utilization and Element Cycling Functions of Hydrothermarchaeota in Hydrothermal Sediment.</title>
        <authorList>
            <person name="Zhou Z."/>
            <person name="Liu Y."/>
            <person name="Xu W."/>
            <person name="Pan J."/>
            <person name="Luo Z.H."/>
            <person name="Li M."/>
        </authorList>
    </citation>
    <scope>NUCLEOTIDE SEQUENCE [LARGE SCALE GENOMIC DNA]</scope>
    <source>
        <strain evidence="6">SpSt-1259</strain>
    </source>
</reference>
<sequence>MSSAKLAEKKLRSLSRLLEESGAESLVIVSRGNFLYVTGVDAGGILYMNANTGERIALVPLMEFWKVSEAVEGKMDVYAVSRLAFDEEPDYPLILGTLTDAVSRFAGKDSKIALDGEPSQQLKEKLSGKNFIDMSKEVSLVRRKKMEEEIDLIEKASDITERAVLRASASLREGMTEKELYAELLYSLYREGADGLAFDPIVAFEENASNPHALPGGRKLRRGNAVVIDAGAKSSSYCSDMTRTILFNSPQYRPLLENLISSYYAALDNVRPGSSAKEVDAQARRALSWRRLEKFFIHSLGHGVGVEVHEAPSVSPASDETLLEGDVITIEPGFYIPRKLGMRVENTVLVTEKGGKPLNKLEFFIEI</sequence>
<comment type="similarity">
    <text evidence="3">Belongs to the peptidase M24B family.</text>
</comment>
<keyword evidence="2" id="KW-0378">Hydrolase</keyword>
<keyword evidence="6" id="KW-0031">Aminopeptidase</keyword>
<feature type="domain" description="Creatinase N-terminal" evidence="5">
    <location>
        <begin position="11"/>
        <end position="142"/>
    </location>
</feature>